<feature type="chain" id="PRO_5002317157" description="Inactive metallocarboxypeptidase ECM14" evidence="18">
    <location>
        <begin position="19"/>
        <end position="444"/>
    </location>
</feature>
<keyword evidence="5" id="KW-0121">Carboxypeptidase</keyword>
<evidence type="ECO:0000256" key="7">
    <source>
        <dbReference type="ARBA" id="ARBA00022723"/>
    </source>
</evidence>
<evidence type="ECO:0000313" key="21">
    <source>
        <dbReference type="Proteomes" id="UP000054007"/>
    </source>
</evidence>
<dbReference type="SUPFAM" id="SSF53187">
    <property type="entry name" value="Zn-dependent exopeptidases"/>
    <property type="match status" value="1"/>
</dbReference>
<dbReference type="PANTHER" id="PTHR11705:SF147">
    <property type="entry name" value="INACTIVE METALLOCARBOXYPEPTIDASE ECM14"/>
    <property type="match status" value="1"/>
</dbReference>
<dbReference type="OrthoDB" id="3626597at2759"/>
<gene>
    <name evidence="20" type="ORF">CYLTODRAFT_451232</name>
</gene>
<sequence length="444" mass="50353">MLGLRLAALALSSALCASQDIPQQPLFGPVPTHTPSEAFEWDLTYLNSSDFHSAYHPLHEIQHFLTRLTETFPNAAQEITIGRSSEGREIRGIVLTGRWKAARRFWDPEAEDEWEDEDDEEQEDVETKNEPEDPEDIVEEYVYREADLVEDDDDDENDEDDNEPEVRYTSPPPPPYPFEMVVIGAQHARDWVATSTALYIAHALAIEFNATNSKASAKESDWSVHIVPAPNPDGYVYTWETDRFWYKTRHRWGSPAGGKGGKKIEGDESGECIGIDMNRNYGYKWKKGGCFDGSGEHWYPGTRPFEAPETNAIANYAANVPWLGRRVFLDLRSYGQMISSPFSYSCKRVPRDAEDQLEAALGASRALTQVHRTQFSVGSLCESFYRAPGNVVDWMYKRAGFKYTYAIHLPDTGTFGYVLPADRILPVGEETLGMVEYFLKWVQT</sequence>
<evidence type="ECO:0000256" key="15">
    <source>
        <dbReference type="ARBA" id="ARBA00026213"/>
    </source>
</evidence>
<keyword evidence="8 18" id="KW-0732">Signal</keyword>
<protein>
    <recommendedName>
        <fullName evidence="14">Inactive metallocarboxypeptidase ECM14</fullName>
    </recommendedName>
    <alternativeName>
        <fullName evidence="15">Inactive metallocarboxypeptidase ecm14</fullName>
    </alternativeName>
</protein>
<dbReference type="PANTHER" id="PTHR11705">
    <property type="entry name" value="PROTEASE FAMILY M14 CARBOXYPEPTIDASE A,B"/>
    <property type="match status" value="1"/>
</dbReference>
<organism evidence="20 21">
    <name type="scientific">Cylindrobasidium torrendii FP15055 ss-10</name>
    <dbReference type="NCBI Taxonomy" id="1314674"/>
    <lineage>
        <taxon>Eukaryota</taxon>
        <taxon>Fungi</taxon>
        <taxon>Dikarya</taxon>
        <taxon>Basidiomycota</taxon>
        <taxon>Agaricomycotina</taxon>
        <taxon>Agaricomycetes</taxon>
        <taxon>Agaricomycetidae</taxon>
        <taxon>Agaricales</taxon>
        <taxon>Marasmiineae</taxon>
        <taxon>Physalacriaceae</taxon>
        <taxon>Cylindrobasidium</taxon>
    </lineage>
</organism>
<reference evidence="20 21" key="1">
    <citation type="journal article" date="2015" name="Fungal Genet. Biol.">
        <title>Evolution of novel wood decay mechanisms in Agaricales revealed by the genome sequences of Fistulina hepatica and Cylindrobasidium torrendii.</title>
        <authorList>
            <person name="Floudas D."/>
            <person name="Held B.W."/>
            <person name="Riley R."/>
            <person name="Nagy L.G."/>
            <person name="Koehler G."/>
            <person name="Ransdell A.S."/>
            <person name="Younus H."/>
            <person name="Chow J."/>
            <person name="Chiniquy J."/>
            <person name="Lipzen A."/>
            <person name="Tritt A."/>
            <person name="Sun H."/>
            <person name="Haridas S."/>
            <person name="LaButti K."/>
            <person name="Ohm R.A."/>
            <person name="Kues U."/>
            <person name="Blanchette R.A."/>
            <person name="Grigoriev I.V."/>
            <person name="Minto R.E."/>
            <person name="Hibbett D.S."/>
        </authorList>
    </citation>
    <scope>NUCLEOTIDE SEQUENCE [LARGE SCALE GENOMIC DNA]</scope>
    <source>
        <strain evidence="20 21">FP15055 ss-10</strain>
    </source>
</reference>
<feature type="domain" description="Peptidase M14" evidence="19">
    <location>
        <begin position="54"/>
        <end position="442"/>
    </location>
</feature>
<proteinExistence type="inferred from homology"/>
<dbReference type="Pfam" id="PF00246">
    <property type="entry name" value="Peptidase_M14"/>
    <property type="match status" value="1"/>
</dbReference>
<evidence type="ECO:0000256" key="14">
    <source>
        <dbReference type="ARBA" id="ARBA00026187"/>
    </source>
</evidence>
<dbReference type="AlphaFoldDB" id="A0A0D7BN31"/>
<evidence type="ECO:0000256" key="4">
    <source>
        <dbReference type="ARBA" id="ARBA00022525"/>
    </source>
</evidence>
<feature type="signal peptide" evidence="18">
    <location>
        <begin position="1"/>
        <end position="18"/>
    </location>
</feature>
<evidence type="ECO:0000256" key="5">
    <source>
        <dbReference type="ARBA" id="ARBA00022645"/>
    </source>
</evidence>
<keyword evidence="4" id="KW-0964">Secreted</keyword>
<dbReference type="SMART" id="SM00631">
    <property type="entry name" value="Zn_pept"/>
    <property type="match status" value="1"/>
</dbReference>
<dbReference type="GO" id="GO:0008270">
    <property type="term" value="F:zinc ion binding"/>
    <property type="evidence" value="ECO:0007669"/>
    <property type="project" value="InterPro"/>
</dbReference>
<dbReference type="PRINTS" id="PR00765">
    <property type="entry name" value="CRBOXYPTASEA"/>
</dbReference>
<evidence type="ECO:0000256" key="11">
    <source>
        <dbReference type="ARBA" id="ARBA00023049"/>
    </source>
</evidence>
<comment type="cofactor">
    <cofactor evidence="1">
        <name>Zn(2+)</name>
        <dbReference type="ChEBI" id="CHEBI:29105"/>
    </cofactor>
</comment>
<dbReference type="InterPro" id="IPR000834">
    <property type="entry name" value="Peptidase_M14"/>
</dbReference>
<dbReference type="GO" id="GO:0006508">
    <property type="term" value="P:proteolysis"/>
    <property type="evidence" value="ECO:0007669"/>
    <property type="project" value="UniProtKB-KW"/>
</dbReference>
<comment type="subcellular location">
    <subcellularLocation>
        <location evidence="2">Secreted</location>
    </subcellularLocation>
</comment>
<evidence type="ECO:0000256" key="10">
    <source>
        <dbReference type="ARBA" id="ARBA00022833"/>
    </source>
</evidence>
<dbReference type="FunFam" id="3.40.630.10:FF:000084">
    <property type="entry name" value="Carboxypeptidase B2"/>
    <property type="match status" value="1"/>
</dbReference>
<evidence type="ECO:0000259" key="19">
    <source>
        <dbReference type="PROSITE" id="PS52035"/>
    </source>
</evidence>
<evidence type="ECO:0000256" key="17">
    <source>
        <dbReference type="SAM" id="MobiDB-lite"/>
    </source>
</evidence>
<feature type="compositionally biased region" description="Acidic residues" evidence="17">
    <location>
        <begin position="148"/>
        <end position="163"/>
    </location>
</feature>
<keyword evidence="21" id="KW-1185">Reference proteome</keyword>
<evidence type="ECO:0000256" key="1">
    <source>
        <dbReference type="ARBA" id="ARBA00001947"/>
    </source>
</evidence>
<evidence type="ECO:0000313" key="20">
    <source>
        <dbReference type="EMBL" id="KIY70996.1"/>
    </source>
</evidence>
<evidence type="ECO:0000256" key="8">
    <source>
        <dbReference type="ARBA" id="ARBA00022729"/>
    </source>
</evidence>
<comment type="function">
    <text evidence="13">Inactive carboxypeptidase that may play a role in cell wall organization and biogenesis.</text>
</comment>
<dbReference type="Proteomes" id="UP000054007">
    <property type="component" value="Unassembled WGS sequence"/>
</dbReference>
<evidence type="ECO:0000256" key="6">
    <source>
        <dbReference type="ARBA" id="ARBA00022670"/>
    </source>
</evidence>
<dbReference type="GO" id="GO:0004181">
    <property type="term" value="F:metallocarboxypeptidase activity"/>
    <property type="evidence" value="ECO:0007669"/>
    <property type="project" value="InterPro"/>
</dbReference>
<accession>A0A0D7BN31</accession>
<dbReference type="STRING" id="1314674.A0A0D7BN31"/>
<keyword evidence="11" id="KW-0482">Metalloprotease</keyword>
<evidence type="ECO:0000256" key="13">
    <source>
        <dbReference type="ARBA" id="ARBA00025210"/>
    </source>
</evidence>
<keyword evidence="6" id="KW-0645">Protease</keyword>
<dbReference type="EMBL" id="KN880460">
    <property type="protein sequence ID" value="KIY70996.1"/>
    <property type="molecule type" value="Genomic_DNA"/>
</dbReference>
<feature type="region of interest" description="Disordered" evidence="17">
    <location>
        <begin position="109"/>
        <end position="175"/>
    </location>
</feature>
<feature type="compositionally biased region" description="Acidic residues" evidence="17">
    <location>
        <begin position="109"/>
        <end position="124"/>
    </location>
</feature>
<dbReference type="CDD" id="cd03860">
    <property type="entry name" value="M14_CP_A-B_like"/>
    <property type="match status" value="1"/>
</dbReference>
<keyword evidence="7" id="KW-0479">Metal-binding</keyword>
<evidence type="ECO:0000256" key="18">
    <source>
        <dbReference type="SAM" id="SignalP"/>
    </source>
</evidence>
<keyword evidence="10" id="KW-0862">Zinc</keyword>
<name>A0A0D7BN31_9AGAR</name>
<dbReference type="PROSITE" id="PS52035">
    <property type="entry name" value="PEPTIDASE_M14"/>
    <property type="match status" value="1"/>
</dbReference>
<evidence type="ECO:0000256" key="12">
    <source>
        <dbReference type="ARBA" id="ARBA00023157"/>
    </source>
</evidence>
<evidence type="ECO:0000256" key="2">
    <source>
        <dbReference type="ARBA" id="ARBA00004613"/>
    </source>
</evidence>
<dbReference type="GO" id="GO:0005615">
    <property type="term" value="C:extracellular space"/>
    <property type="evidence" value="ECO:0007669"/>
    <property type="project" value="TreeGrafter"/>
</dbReference>
<comment type="similarity">
    <text evidence="3 16">Belongs to the peptidase M14 family.</text>
</comment>
<comment type="caution">
    <text evidence="16">Lacks conserved residue(s) required for the propagation of feature annotation.</text>
</comment>
<evidence type="ECO:0000256" key="3">
    <source>
        <dbReference type="ARBA" id="ARBA00005988"/>
    </source>
</evidence>
<keyword evidence="9" id="KW-0378">Hydrolase</keyword>
<dbReference type="Gene3D" id="3.40.630.10">
    <property type="entry name" value="Zn peptidases"/>
    <property type="match status" value="1"/>
</dbReference>
<evidence type="ECO:0000256" key="16">
    <source>
        <dbReference type="PROSITE-ProRule" id="PRU01379"/>
    </source>
</evidence>
<evidence type="ECO:0000256" key="9">
    <source>
        <dbReference type="ARBA" id="ARBA00022801"/>
    </source>
</evidence>
<keyword evidence="12" id="KW-1015">Disulfide bond</keyword>